<evidence type="ECO:0000313" key="2">
    <source>
        <dbReference type="Proteomes" id="UP000305095"/>
    </source>
</evidence>
<dbReference type="AlphaFoldDB" id="A0A4U6S0C9"/>
<protein>
    <submittedName>
        <fullName evidence="1">Glycosaminoglycan attachment site</fullName>
    </submittedName>
</protein>
<dbReference type="Proteomes" id="UP000305095">
    <property type="component" value="Unassembled WGS sequence"/>
</dbReference>
<reference evidence="1 2" key="1">
    <citation type="submission" date="2019-05" db="EMBL/GenBank/DDBJ databases">
        <title>Draft Genome of Bradyrhizobium elkanii strain SEMIA 938, Used in Commercial Inoculants for Lupinus spp. in Brazil.</title>
        <authorList>
            <person name="Hungria M."/>
            <person name="Delamuta J.R.M."/>
            <person name="Ribeiro R.A."/>
            <person name="Nogueira M.A."/>
        </authorList>
    </citation>
    <scope>NUCLEOTIDE SEQUENCE [LARGE SCALE GENOMIC DNA]</scope>
    <source>
        <strain evidence="1 2">Semia 938</strain>
    </source>
</reference>
<name>A0A4U6S0C9_BRAEL</name>
<proteinExistence type="predicted"/>
<evidence type="ECO:0000313" key="1">
    <source>
        <dbReference type="EMBL" id="TKV80133.1"/>
    </source>
</evidence>
<dbReference type="RefSeq" id="WP_137479421.1">
    <property type="nucleotide sequence ID" value="NZ_SZZP01000010.1"/>
</dbReference>
<accession>A0A4U6S0C9</accession>
<gene>
    <name evidence="1" type="ORF">FDV58_17955</name>
</gene>
<comment type="caution">
    <text evidence="1">The sequence shown here is derived from an EMBL/GenBank/DDBJ whole genome shotgun (WGS) entry which is preliminary data.</text>
</comment>
<organism evidence="1 2">
    <name type="scientific">Bradyrhizobium elkanii</name>
    <dbReference type="NCBI Taxonomy" id="29448"/>
    <lineage>
        <taxon>Bacteria</taxon>
        <taxon>Pseudomonadati</taxon>
        <taxon>Pseudomonadota</taxon>
        <taxon>Alphaproteobacteria</taxon>
        <taxon>Hyphomicrobiales</taxon>
        <taxon>Nitrobacteraceae</taxon>
        <taxon>Bradyrhizobium</taxon>
    </lineage>
</organism>
<dbReference type="EMBL" id="SZZP01000010">
    <property type="protein sequence ID" value="TKV80133.1"/>
    <property type="molecule type" value="Genomic_DNA"/>
</dbReference>
<sequence length="338" mass="38473">MDLFTPVVDETLQHRNFQRLCANQNSYDGDVLNDWARGFVDRDGKFVAEFQRTFDTCFWELYLFAVLKQYGLAVDFSHGSPDFCVTGHGGFNMEATVALHAKGTVPEYEKPGQPIPQDLNDFNRRTIIRIGNSVDNKQKKFLDSYAALPHVRSRPFVLAITAIDGPHARLACQRAIEAVLFGYYVDEERYLREGGELKGHQIECVLKDNGSPVDLDILLKEEFRWLSAVVFSSCASWGKVRALSSDPNPDVYFETVRYNSSGIAPLHARTRKSQYVERLGEGLGIFHNPQAEFPLDPSIFRHRDVFQAYFAEANGEWVCERRDGQLLFRQVFTTVARG</sequence>